<keyword evidence="2" id="KW-1185">Reference proteome</keyword>
<protein>
    <submittedName>
        <fullName evidence="1">Uncharacterized protein</fullName>
    </submittedName>
</protein>
<reference evidence="2" key="1">
    <citation type="submission" date="2019-03" db="EMBL/GenBank/DDBJ databases">
        <title>Snf2 controls pulcherriminic acid biosynthesis and connects pigmentation and antifungal activity of the yeast Metschnikowia pulcherrima.</title>
        <authorList>
            <person name="Gore-Lloyd D."/>
            <person name="Sumann I."/>
            <person name="Brachmann A.O."/>
            <person name="Schneeberger K."/>
            <person name="Ortiz-Merino R.A."/>
            <person name="Moreno-Beltran M."/>
            <person name="Schlaefli M."/>
            <person name="Kirner P."/>
            <person name="Santos Kron A."/>
            <person name="Wolfe K.H."/>
            <person name="Piel J."/>
            <person name="Ahrens C.H."/>
            <person name="Henk D."/>
            <person name="Freimoser F.M."/>
        </authorList>
    </citation>
    <scope>NUCLEOTIDE SEQUENCE [LARGE SCALE GENOMIC DNA]</scope>
    <source>
        <strain evidence="2">APC 1.2</strain>
    </source>
</reference>
<proteinExistence type="predicted"/>
<accession>A0A4V1AE86</accession>
<dbReference type="AlphaFoldDB" id="A0A4V1AE86"/>
<dbReference type="Proteomes" id="UP000292447">
    <property type="component" value="Chromosome III"/>
</dbReference>
<organism evidence="1 2">
    <name type="scientific">Metschnikowia aff. pulcherrima</name>
    <dbReference type="NCBI Taxonomy" id="2163413"/>
    <lineage>
        <taxon>Eukaryota</taxon>
        <taxon>Fungi</taxon>
        <taxon>Dikarya</taxon>
        <taxon>Ascomycota</taxon>
        <taxon>Saccharomycotina</taxon>
        <taxon>Pichiomycetes</taxon>
        <taxon>Metschnikowiaceae</taxon>
        <taxon>Metschnikowia</taxon>
    </lineage>
</organism>
<sequence>MHRSFAIAPDARSVKSRRSSERVQVLGLSDSVWQWELQVLRQELLDVLSLDVVGLLQLNNLQDVDVSKSGSVSSSQILVHGLNGTDSGDVSVLLVHVVDTRSGLVSDPDTKGLHLGWGLLGDHIDRHNLTGSLLGLVQLLQEVPVTRLGHHSVRGKDSHSEQLWLWHVLGGETTADNLVLVQSRHLGRLVYVGLWQ</sequence>
<dbReference type="EMBL" id="CP034458">
    <property type="protein sequence ID" value="QBM88343.1"/>
    <property type="molecule type" value="Genomic_DNA"/>
</dbReference>
<gene>
    <name evidence="1" type="ORF">METSCH_C03090</name>
</gene>
<evidence type="ECO:0000313" key="2">
    <source>
        <dbReference type="Proteomes" id="UP000292447"/>
    </source>
</evidence>
<name>A0A4V1AE86_9ASCO</name>
<evidence type="ECO:0000313" key="1">
    <source>
        <dbReference type="EMBL" id="QBM88343.1"/>
    </source>
</evidence>